<dbReference type="AlphaFoldDB" id="A0A0G3H0H5"/>
<dbReference type="OrthoDB" id="4419629at2"/>
<dbReference type="STRING" id="571915.CMUST_01265"/>
<dbReference type="Proteomes" id="UP000035199">
    <property type="component" value="Chromosome"/>
</dbReference>
<reference evidence="2" key="2">
    <citation type="submission" date="2015-05" db="EMBL/GenBank/DDBJ databases">
        <title>Complete genome sequence of Corynebacterium mustelae DSM 45274, isolated from various tissues of a male ferret with lethal sepsis.</title>
        <authorList>
            <person name="Ruckert C."/>
            <person name="Albersmeier A."/>
            <person name="Winkler A."/>
            <person name="Tauch A."/>
        </authorList>
    </citation>
    <scope>NUCLEOTIDE SEQUENCE [LARGE SCALE GENOMIC DNA]</scope>
    <source>
        <strain evidence="2">DSM 45274</strain>
    </source>
</reference>
<reference evidence="1 2" key="1">
    <citation type="journal article" date="2015" name="Genome Announc.">
        <title>Complete Genome Sequence of the Type Strain Corynebacterium mustelae DSM 45274, Isolated from Various Tissues of a Male Ferret with Lethal Sepsis.</title>
        <authorList>
            <person name="Ruckert C."/>
            <person name="Eimer J."/>
            <person name="Winkler A."/>
            <person name="Tauch A."/>
        </authorList>
    </citation>
    <scope>NUCLEOTIDE SEQUENCE [LARGE SCALE GENOMIC DNA]</scope>
    <source>
        <strain evidence="1 2">DSM 45274</strain>
    </source>
</reference>
<accession>A0A0G3H0H5</accession>
<dbReference type="Pfam" id="PF10910">
    <property type="entry name" value="Phage_gene29"/>
    <property type="match status" value="1"/>
</dbReference>
<protein>
    <submittedName>
        <fullName evidence="1">Putative DUF2744 family protein</fullName>
    </submittedName>
</protein>
<dbReference type="InterPro" id="IPR021226">
    <property type="entry name" value="Phage_gene29"/>
</dbReference>
<dbReference type="KEGG" id="cmv:CMUST_01265"/>
<dbReference type="RefSeq" id="WP_047260988.1">
    <property type="nucleotide sequence ID" value="NZ_CP011542.1"/>
</dbReference>
<evidence type="ECO:0000313" key="1">
    <source>
        <dbReference type="EMBL" id="AKK04602.1"/>
    </source>
</evidence>
<keyword evidence="2" id="KW-1185">Reference proteome</keyword>
<proteinExistence type="predicted"/>
<sequence length="132" mass="14766">MGNIPLQQDCDMNDPDEHALWALVGLAGPTAHAPLVLPPQVLRKWSRRMWECGFRHNPELQEIKYVPPPLDTNWVLGAAGQWVGIDTPLPAEITAPDTSHLTDEEKRVLLARLVNELNPNDLVDGDRAEVHE</sequence>
<organism evidence="1 2">
    <name type="scientific">Corynebacterium mustelae</name>
    <dbReference type="NCBI Taxonomy" id="571915"/>
    <lineage>
        <taxon>Bacteria</taxon>
        <taxon>Bacillati</taxon>
        <taxon>Actinomycetota</taxon>
        <taxon>Actinomycetes</taxon>
        <taxon>Mycobacteriales</taxon>
        <taxon>Corynebacteriaceae</taxon>
        <taxon>Corynebacterium</taxon>
    </lineage>
</organism>
<name>A0A0G3H0H5_9CORY</name>
<evidence type="ECO:0000313" key="2">
    <source>
        <dbReference type="Proteomes" id="UP000035199"/>
    </source>
</evidence>
<dbReference type="EMBL" id="CP011542">
    <property type="protein sequence ID" value="AKK04602.1"/>
    <property type="molecule type" value="Genomic_DNA"/>
</dbReference>
<dbReference type="PATRIC" id="fig|571915.4.peg.258"/>
<gene>
    <name evidence="1" type="ORF">CMUST_01265</name>
</gene>